<dbReference type="Gene3D" id="1.10.287.470">
    <property type="entry name" value="Helix hairpin bin"/>
    <property type="match status" value="1"/>
</dbReference>
<sequence>MDIGSKHRLLIALAVTAVTALPLATAEVSRAQEAERSIPGMVRRTEIRIAPEISGRLASVAVSPGETVRKGDLLAIVDSPDLVASVGEAKAVAASARADRDKVYSGVRDEEVAIADEGVRTAEANLVLAQQQYARASALLTRNFASRQTADEATASLAKAEADLDLKQAQAAAARAGPTAEERALADARVALADATVAQLAARFDKTRLFAPADGTVRIRVAELGEILGPGKPLLTMETEDHPWFAFTLREDEMHRIALGAAVTLTAQDGRRIDARVTELRPLGEFATWRAARAVGDHDLNSFRVRLDSGEAIDNLEPGMTVWLSPQP</sequence>
<evidence type="ECO:0000313" key="3">
    <source>
        <dbReference type="Proteomes" id="UP001432360"/>
    </source>
</evidence>
<dbReference type="RefSeq" id="WP_331373369.1">
    <property type="nucleotide sequence ID" value="NZ_CP133148.1"/>
</dbReference>
<dbReference type="PANTHER" id="PTHR30438">
    <property type="entry name" value="36 KDA ANTIGEN-RELATED"/>
    <property type="match status" value="1"/>
</dbReference>
<dbReference type="PANTHER" id="PTHR30438:SF2">
    <property type="entry name" value="MEMBRANE PROTEIN"/>
    <property type="match status" value="1"/>
</dbReference>
<keyword evidence="3" id="KW-1185">Reference proteome</keyword>
<organism evidence="2 3">
    <name type="scientific">Sinorhizobium chiapasense</name>
    <dbReference type="NCBI Taxonomy" id="501572"/>
    <lineage>
        <taxon>Bacteria</taxon>
        <taxon>Pseudomonadati</taxon>
        <taxon>Pseudomonadota</taxon>
        <taxon>Alphaproteobacteria</taxon>
        <taxon>Hyphomicrobiales</taxon>
        <taxon>Rhizobiaceae</taxon>
        <taxon>Sinorhizobium/Ensifer group</taxon>
        <taxon>Sinorhizobium</taxon>
    </lineage>
</organism>
<dbReference type="EMBL" id="CP133148">
    <property type="protein sequence ID" value="WVT04186.1"/>
    <property type="molecule type" value="Genomic_DNA"/>
</dbReference>
<name>A0ABZ2B9K9_9HYPH</name>
<dbReference type="InterPro" id="IPR059052">
    <property type="entry name" value="HH_YbhG-like"/>
</dbReference>
<reference evidence="2" key="1">
    <citation type="submission" date="2023-08" db="EMBL/GenBank/DDBJ databases">
        <title>Complete genome sequence of Sinorhizobium chiapanecum ITTG S70 isolated from Acaciella angustissima nodules in Chiapas-Mexico.</title>
        <authorList>
            <person name="Rincon-Rosales R."/>
            <person name="Rogel M.A."/>
            <person name="Rincon-Medina C.I."/>
            <person name="Guerrero G."/>
            <person name="Manzano-Gomez L.A."/>
            <person name="Lopez-Lopez A."/>
            <person name="Rincon Molina F.A."/>
            <person name="Martinez-Romero E."/>
        </authorList>
    </citation>
    <scope>NUCLEOTIDE SEQUENCE</scope>
    <source>
        <strain evidence="2">ITTG S70</strain>
    </source>
</reference>
<gene>
    <name evidence="2" type="ORF">RB548_01865</name>
</gene>
<dbReference type="Gene3D" id="2.40.50.100">
    <property type="match status" value="1"/>
</dbReference>
<dbReference type="SUPFAM" id="SSF111369">
    <property type="entry name" value="HlyD-like secretion proteins"/>
    <property type="match status" value="3"/>
</dbReference>
<dbReference type="Pfam" id="PF25881">
    <property type="entry name" value="HH_YBHG"/>
    <property type="match status" value="1"/>
</dbReference>
<dbReference type="Proteomes" id="UP001432360">
    <property type="component" value="Chromosome"/>
</dbReference>
<evidence type="ECO:0000313" key="2">
    <source>
        <dbReference type="EMBL" id="WVT04186.1"/>
    </source>
</evidence>
<feature type="domain" description="YbhG-like alpha-helical hairpin" evidence="1">
    <location>
        <begin position="86"/>
        <end position="203"/>
    </location>
</feature>
<protein>
    <submittedName>
        <fullName evidence="2">Efflux RND transporter periplasmic adaptor subunit</fullName>
    </submittedName>
</protein>
<dbReference type="Gene3D" id="2.40.30.170">
    <property type="match status" value="1"/>
</dbReference>
<proteinExistence type="predicted"/>
<evidence type="ECO:0000259" key="1">
    <source>
        <dbReference type="Pfam" id="PF25881"/>
    </source>
</evidence>
<accession>A0ABZ2B9K9</accession>